<dbReference type="Proteomes" id="UP000238825">
    <property type="component" value="Chromosome"/>
</dbReference>
<dbReference type="EMBL" id="UFSZ01000001">
    <property type="protein sequence ID" value="SUV15317.1"/>
    <property type="molecule type" value="Genomic_DNA"/>
</dbReference>
<evidence type="ECO:0000313" key="4">
    <source>
        <dbReference type="Proteomes" id="UP000238825"/>
    </source>
</evidence>
<feature type="signal peptide" evidence="1">
    <location>
        <begin position="1"/>
        <end position="21"/>
    </location>
</feature>
<dbReference type="PANTHER" id="PTHR30289">
    <property type="entry name" value="UNCHARACTERIZED PROTEIN YBCL-RELATED"/>
    <property type="match status" value="1"/>
</dbReference>
<sequence length="206" mass="22763">MKKKFILFLSILSLLAIGILAGCSNLNKNTTESTKEKSFVVTSTGIVDGVIQDQYGQLGDSFNEHGMPTYSLPLKFENAPKETVSYALVLEDKDAFPISQGFSWIHWTAANIQKDELKENESQTATDFVQGVNSWISPQGGSQSTELSSFYGGMAPPDKPHTYEIHVYALDTTVDLENGFLLNELYHAIEGHVLADYTLKGTYPNK</sequence>
<dbReference type="CDD" id="cd00865">
    <property type="entry name" value="PEBP_bact_arch"/>
    <property type="match status" value="1"/>
</dbReference>
<dbReference type="SUPFAM" id="SSF49777">
    <property type="entry name" value="PEBP-like"/>
    <property type="match status" value="1"/>
</dbReference>
<dbReference type="Gene3D" id="3.90.280.10">
    <property type="entry name" value="PEBP-like"/>
    <property type="match status" value="1"/>
</dbReference>
<evidence type="ECO:0000256" key="1">
    <source>
        <dbReference type="SAM" id="SignalP"/>
    </source>
</evidence>
<organism evidence="2 4">
    <name type="scientific">Lysinibacillus sphaericus</name>
    <name type="common">Bacillus sphaericus</name>
    <dbReference type="NCBI Taxonomy" id="1421"/>
    <lineage>
        <taxon>Bacteria</taxon>
        <taxon>Bacillati</taxon>
        <taxon>Bacillota</taxon>
        <taxon>Bacilli</taxon>
        <taxon>Bacillales</taxon>
        <taxon>Bacillaceae</taxon>
        <taxon>Lysinibacillus</taxon>
    </lineage>
</organism>
<feature type="chain" id="PRO_5030055024" evidence="1">
    <location>
        <begin position="22"/>
        <end position="206"/>
    </location>
</feature>
<dbReference type="Pfam" id="PF01161">
    <property type="entry name" value="PBP"/>
    <property type="match status" value="1"/>
</dbReference>
<name>A0A2S0K5P7_LYSSH</name>
<protein>
    <submittedName>
        <fullName evidence="3">Bacteriophage protein</fullName>
    </submittedName>
    <submittedName>
        <fullName evidence="2">Phosphatidylethanolamine-binding protein</fullName>
    </submittedName>
</protein>
<evidence type="ECO:0000313" key="5">
    <source>
        <dbReference type="Proteomes" id="UP000255295"/>
    </source>
</evidence>
<dbReference type="AlphaFoldDB" id="A0A2S0K5P7"/>
<evidence type="ECO:0000313" key="3">
    <source>
        <dbReference type="EMBL" id="SUV15317.1"/>
    </source>
</evidence>
<dbReference type="EMBL" id="CP019980">
    <property type="protein sequence ID" value="AVK98690.1"/>
    <property type="molecule type" value="Genomic_DNA"/>
</dbReference>
<dbReference type="GeneID" id="48278759"/>
<proteinExistence type="predicted"/>
<reference evidence="2 4" key="1">
    <citation type="submission" date="2017-03" db="EMBL/GenBank/DDBJ databases">
        <title>The whole genome sequencing and assembly of Lysinibacillus sphaericus DSM 28T strain.</title>
        <authorList>
            <person name="Lee Y.-J."/>
            <person name="Yi H."/>
            <person name="Bahn Y.-S."/>
            <person name="Kim J.F."/>
            <person name="Lee D.-W."/>
        </authorList>
    </citation>
    <scope>NUCLEOTIDE SEQUENCE [LARGE SCALE GENOMIC DNA]</scope>
    <source>
        <strain evidence="2 4">DSM 28</strain>
    </source>
</reference>
<dbReference type="PANTHER" id="PTHR30289:SF1">
    <property type="entry name" value="PEBP (PHOSPHATIDYLETHANOLAMINE-BINDING PROTEIN) FAMILY PROTEIN"/>
    <property type="match status" value="1"/>
</dbReference>
<dbReference type="NCBIfam" id="TIGR00481">
    <property type="entry name" value="YbhB/YbcL family Raf kinase inhibitor-like protein"/>
    <property type="match status" value="1"/>
</dbReference>
<dbReference type="InterPro" id="IPR008914">
    <property type="entry name" value="PEBP"/>
</dbReference>
<dbReference type="InterPro" id="IPR005247">
    <property type="entry name" value="YbhB_YbcL/LppC-like"/>
</dbReference>
<gene>
    <name evidence="3" type="primary">yxkA</name>
    <name evidence="2" type="ORF">LS41612_21385</name>
    <name evidence="3" type="ORF">NCTC10338_00381</name>
</gene>
<keyword evidence="1" id="KW-0732">Signal</keyword>
<dbReference type="RefSeq" id="WP_024360892.1">
    <property type="nucleotide sequence ID" value="NZ_BJNS01000061.1"/>
</dbReference>
<dbReference type="PROSITE" id="PS51257">
    <property type="entry name" value="PROKAR_LIPOPROTEIN"/>
    <property type="match status" value="1"/>
</dbReference>
<evidence type="ECO:0000313" key="2">
    <source>
        <dbReference type="EMBL" id="AVK98690.1"/>
    </source>
</evidence>
<dbReference type="InterPro" id="IPR036610">
    <property type="entry name" value="PEBP-like_sf"/>
</dbReference>
<accession>A0A2S0K5P7</accession>
<reference evidence="3 5" key="2">
    <citation type="submission" date="2018-06" db="EMBL/GenBank/DDBJ databases">
        <authorList>
            <consortium name="Pathogen Informatics"/>
            <person name="Doyle S."/>
        </authorList>
    </citation>
    <scope>NUCLEOTIDE SEQUENCE [LARGE SCALE GENOMIC DNA]</scope>
    <source>
        <strain evidence="3 5">NCTC10338</strain>
    </source>
</reference>
<dbReference type="Proteomes" id="UP000255295">
    <property type="component" value="Unassembled WGS sequence"/>
</dbReference>